<dbReference type="InterPro" id="IPR000477">
    <property type="entry name" value="RT_dom"/>
</dbReference>
<dbReference type="PRINTS" id="PR00866">
    <property type="entry name" value="RNADNAPOLMS"/>
</dbReference>
<protein>
    <recommendedName>
        <fullName evidence="8">Reverse transcriptase domain-containing protein</fullName>
    </recommendedName>
</protein>
<accession>X1EL20</accession>
<evidence type="ECO:0000256" key="4">
    <source>
        <dbReference type="ARBA" id="ARBA00022842"/>
    </source>
</evidence>
<evidence type="ECO:0000256" key="7">
    <source>
        <dbReference type="ARBA" id="ARBA00048173"/>
    </source>
</evidence>
<keyword evidence="1" id="KW-0808">Transferase</keyword>
<gene>
    <name evidence="9" type="ORF">S01H4_59554</name>
</gene>
<dbReference type="EMBL" id="BART01034946">
    <property type="protein sequence ID" value="GAH09358.1"/>
    <property type="molecule type" value="Genomic_DNA"/>
</dbReference>
<feature type="domain" description="Reverse transcriptase" evidence="8">
    <location>
        <begin position="44"/>
        <end position="201"/>
    </location>
</feature>
<proteinExistence type="inferred from homology"/>
<dbReference type="PROSITE" id="PS50878">
    <property type="entry name" value="RT_POL"/>
    <property type="match status" value="1"/>
</dbReference>
<evidence type="ECO:0000256" key="3">
    <source>
        <dbReference type="ARBA" id="ARBA00022723"/>
    </source>
</evidence>
<dbReference type="GO" id="GO:0046872">
    <property type="term" value="F:metal ion binding"/>
    <property type="evidence" value="ECO:0007669"/>
    <property type="project" value="UniProtKB-KW"/>
</dbReference>
<evidence type="ECO:0000256" key="2">
    <source>
        <dbReference type="ARBA" id="ARBA00022695"/>
    </source>
</evidence>
<dbReference type="PANTHER" id="PTHR34047:SF8">
    <property type="entry name" value="PROTEIN YKFC"/>
    <property type="match status" value="1"/>
</dbReference>
<feature type="non-terminal residue" evidence="9">
    <location>
        <position position="201"/>
    </location>
</feature>
<organism evidence="9">
    <name type="scientific">marine sediment metagenome</name>
    <dbReference type="NCBI Taxonomy" id="412755"/>
    <lineage>
        <taxon>unclassified sequences</taxon>
        <taxon>metagenomes</taxon>
        <taxon>ecological metagenomes</taxon>
    </lineage>
</organism>
<evidence type="ECO:0000256" key="1">
    <source>
        <dbReference type="ARBA" id="ARBA00022679"/>
    </source>
</evidence>
<name>X1EL20_9ZZZZ</name>
<evidence type="ECO:0000313" key="9">
    <source>
        <dbReference type="EMBL" id="GAH09358.1"/>
    </source>
</evidence>
<evidence type="ECO:0000256" key="5">
    <source>
        <dbReference type="ARBA" id="ARBA00023118"/>
    </source>
</evidence>
<comment type="similarity">
    <text evidence="6">Belongs to the bacterial reverse transcriptase family.</text>
</comment>
<dbReference type="SUPFAM" id="SSF56672">
    <property type="entry name" value="DNA/RNA polymerases"/>
    <property type="match status" value="1"/>
</dbReference>
<dbReference type="Pfam" id="PF00078">
    <property type="entry name" value="RVT_1"/>
    <property type="match status" value="1"/>
</dbReference>
<dbReference type="InterPro" id="IPR051083">
    <property type="entry name" value="GrpII_Intron_Splice-Mob/Def"/>
</dbReference>
<comment type="catalytic activity">
    <reaction evidence="7">
        <text>DNA(n) + a 2'-deoxyribonucleoside 5'-triphosphate = DNA(n+1) + diphosphate</text>
        <dbReference type="Rhea" id="RHEA:22508"/>
        <dbReference type="Rhea" id="RHEA-COMP:17339"/>
        <dbReference type="Rhea" id="RHEA-COMP:17340"/>
        <dbReference type="ChEBI" id="CHEBI:33019"/>
        <dbReference type="ChEBI" id="CHEBI:61560"/>
        <dbReference type="ChEBI" id="CHEBI:173112"/>
        <dbReference type="EC" id="2.7.7.49"/>
    </reaction>
</comment>
<sequence>EEVLERDNLRKALRRVKSNKGSPGIDGMSVWQLPGYLKEHWQGVRDRLVSGTYKPQPVKRVEIAKAGGGVRKLGIPTVLDRFIQQALLQVLQKYWDSTFSERSFGFRPKRSAHQAVACAQQHLADGYCWIVDIDLEKFFDRVNHDKLMGRVAKRVRDRRVLKLIRAFLNAGVMENGLVSRITEGTPQGGPLSPLLSNIVLD</sequence>
<dbReference type="CDD" id="cd01651">
    <property type="entry name" value="RT_G2_intron"/>
    <property type="match status" value="1"/>
</dbReference>
<evidence type="ECO:0000259" key="8">
    <source>
        <dbReference type="PROSITE" id="PS50878"/>
    </source>
</evidence>
<reference evidence="9" key="1">
    <citation type="journal article" date="2014" name="Front. Microbiol.">
        <title>High frequency of phylogenetically diverse reductive dehalogenase-homologous genes in deep subseafloor sedimentary metagenomes.</title>
        <authorList>
            <person name="Kawai M."/>
            <person name="Futagami T."/>
            <person name="Toyoda A."/>
            <person name="Takaki Y."/>
            <person name="Nishi S."/>
            <person name="Hori S."/>
            <person name="Arai W."/>
            <person name="Tsubouchi T."/>
            <person name="Morono Y."/>
            <person name="Uchiyama I."/>
            <person name="Ito T."/>
            <person name="Fujiyama A."/>
            <person name="Inagaki F."/>
            <person name="Takami H."/>
        </authorList>
    </citation>
    <scope>NUCLEOTIDE SEQUENCE</scope>
    <source>
        <strain evidence="9">Expedition CK06-06</strain>
    </source>
</reference>
<dbReference type="GO" id="GO:0003964">
    <property type="term" value="F:RNA-directed DNA polymerase activity"/>
    <property type="evidence" value="ECO:0007669"/>
    <property type="project" value="UniProtKB-EC"/>
</dbReference>
<dbReference type="GO" id="GO:0051607">
    <property type="term" value="P:defense response to virus"/>
    <property type="evidence" value="ECO:0007669"/>
    <property type="project" value="UniProtKB-KW"/>
</dbReference>
<evidence type="ECO:0000256" key="6">
    <source>
        <dbReference type="ARBA" id="ARBA00034120"/>
    </source>
</evidence>
<dbReference type="GO" id="GO:0003723">
    <property type="term" value="F:RNA binding"/>
    <property type="evidence" value="ECO:0007669"/>
    <property type="project" value="InterPro"/>
</dbReference>
<keyword evidence="4" id="KW-0460">Magnesium</keyword>
<dbReference type="InterPro" id="IPR043502">
    <property type="entry name" value="DNA/RNA_pol_sf"/>
</dbReference>
<feature type="non-terminal residue" evidence="9">
    <location>
        <position position="1"/>
    </location>
</feature>
<dbReference type="AlphaFoldDB" id="X1EL20"/>
<dbReference type="InterPro" id="IPR000123">
    <property type="entry name" value="Reverse_transcriptase_msDNA"/>
</dbReference>
<dbReference type="PANTHER" id="PTHR34047">
    <property type="entry name" value="NUCLEAR INTRON MATURASE 1, MITOCHONDRIAL-RELATED"/>
    <property type="match status" value="1"/>
</dbReference>
<keyword evidence="5" id="KW-0051">Antiviral defense</keyword>
<keyword evidence="2" id="KW-0548">Nucleotidyltransferase</keyword>
<keyword evidence="3" id="KW-0479">Metal-binding</keyword>
<comment type="caution">
    <text evidence="9">The sequence shown here is derived from an EMBL/GenBank/DDBJ whole genome shotgun (WGS) entry which is preliminary data.</text>
</comment>